<keyword evidence="10" id="KW-1133">Transmembrane helix</keyword>
<dbReference type="CDD" id="cd00156">
    <property type="entry name" value="REC"/>
    <property type="match status" value="1"/>
</dbReference>
<dbReference type="Gene3D" id="3.30.565.10">
    <property type="entry name" value="Histidine kinase-like ATPase, C-terminal domain"/>
    <property type="match status" value="1"/>
</dbReference>
<dbReference type="SMART" id="SM00387">
    <property type="entry name" value="HATPase_c"/>
    <property type="match status" value="1"/>
</dbReference>
<dbReference type="SUPFAM" id="SSF55874">
    <property type="entry name" value="ATPase domain of HSP90 chaperone/DNA topoisomerase II/histidine kinase"/>
    <property type="match status" value="1"/>
</dbReference>
<keyword evidence="10" id="KW-0472">Membrane</keyword>
<protein>
    <recommendedName>
        <fullName evidence="2">histidine kinase</fullName>
        <ecNumber evidence="2">2.7.13.3</ecNumber>
    </recommendedName>
</protein>
<evidence type="ECO:0000256" key="6">
    <source>
        <dbReference type="ARBA" id="ARBA00022777"/>
    </source>
</evidence>
<evidence type="ECO:0000256" key="8">
    <source>
        <dbReference type="ARBA" id="ARBA00023012"/>
    </source>
</evidence>
<feature type="domain" description="Histidine kinase" evidence="11">
    <location>
        <begin position="367"/>
        <end position="592"/>
    </location>
</feature>
<evidence type="ECO:0000256" key="3">
    <source>
        <dbReference type="ARBA" id="ARBA00022553"/>
    </source>
</evidence>
<evidence type="ECO:0000313" key="14">
    <source>
        <dbReference type="Proteomes" id="UP000830055"/>
    </source>
</evidence>
<organism evidence="13 14">
    <name type="scientific">Desulfofustis limnaeus</name>
    <dbReference type="NCBI Taxonomy" id="2740163"/>
    <lineage>
        <taxon>Bacteria</taxon>
        <taxon>Pseudomonadati</taxon>
        <taxon>Thermodesulfobacteriota</taxon>
        <taxon>Desulfobulbia</taxon>
        <taxon>Desulfobulbales</taxon>
        <taxon>Desulfocapsaceae</taxon>
        <taxon>Desulfofustis</taxon>
    </lineage>
</organism>
<dbReference type="InterPro" id="IPR003661">
    <property type="entry name" value="HisK_dim/P_dom"/>
</dbReference>
<dbReference type="InterPro" id="IPR035965">
    <property type="entry name" value="PAS-like_dom_sf"/>
</dbReference>
<evidence type="ECO:0000259" key="11">
    <source>
        <dbReference type="PROSITE" id="PS50109"/>
    </source>
</evidence>
<evidence type="ECO:0000313" key="13">
    <source>
        <dbReference type="EMBL" id="BDD86262.1"/>
    </source>
</evidence>
<evidence type="ECO:0000256" key="7">
    <source>
        <dbReference type="ARBA" id="ARBA00022840"/>
    </source>
</evidence>
<dbReference type="InterPro" id="IPR001789">
    <property type="entry name" value="Sig_transdc_resp-reg_receiver"/>
</dbReference>
<dbReference type="InterPro" id="IPR036890">
    <property type="entry name" value="HATPase_C_sf"/>
</dbReference>
<dbReference type="PANTHER" id="PTHR43065:SF46">
    <property type="entry name" value="C4-DICARBOXYLATE TRANSPORT SENSOR PROTEIN DCTB"/>
    <property type="match status" value="1"/>
</dbReference>
<reference evidence="13 14" key="1">
    <citation type="submission" date="2022-01" db="EMBL/GenBank/DDBJ databases">
        <title>Desulfofustis limnae sp. nov., a novel mesophilic sulfate-reducing bacterium isolated from marsh soil.</title>
        <authorList>
            <person name="Watanabe M."/>
            <person name="Takahashi A."/>
            <person name="Kojima H."/>
            <person name="Fukui M."/>
        </authorList>
    </citation>
    <scope>NUCLEOTIDE SEQUENCE [LARGE SCALE GENOMIC DNA]</scope>
    <source>
        <strain evidence="13 14">PPLL</strain>
    </source>
</reference>
<evidence type="ECO:0000256" key="4">
    <source>
        <dbReference type="ARBA" id="ARBA00022679"/>
    </source>
</evidence>
<keyword evidence="14" id="KW-1185">Reference proteome</keyword>
<feature type="modified residue" description="4-aspartylphosphate" evidence="9">
    <location>
        <position position="662"/>
    </location>
</feature>
<dbReference type="InterPro" id="IPR004358">
    <property type="entry name" value="Sig_transdc_His_kin-like_C"/>
</dbReference>
<dbReference type="SMART" id="SM00448">
    <property type="entry name" value="REC"/>
    <property type="match status" value="1"/>
</dbReference>
<keyword evidence="5" id="KW-0547">Nucleotide-binding</keyword>
<feature type="transmembrane region" description="Helical" evidence="10">
    <location>
        <begin position="12"/>
        <end position="34"/>
    </location>
</feature>
<dbReference type="InterPro" id="IPR011006">
    <property type="entry name" value="CheY-like_superfamily"/>
</dbReference>
<dbReference type="PANTHER" id="PTHR43065">
    <property type="entry name" value="SENSOR HISTIDINE KINASE"/>
    <property type="match status" value="1"/>
</dbReference>
<dbReference type="SUPFAM" id="SSF52172">
    <property type="entry name" value="CheY-like"/>
    <property type="match status" value="1"/>
</dbReference>
<gene>
    <name evidence="13" type="ORF">DPPLL_06270</name>
</gene>
<dbReference type="Pfam" id="PF02518">
    <property type="entry name" value="HATPase_c"/>
    <property type="match status" value="1"/>
</dbReference>
<dbReference type="Pfam" id="PF00072">
    <property type="entry name" value="Response_reg"/>
    <property type="match status" value="1"/>
</dbReference>
<dbReference type="PRINTS" id="PR00344">
    <property type="entry name" value="BCTRLSENSOR"/>
</dbReference>
<evidence type="ECO:0000256" key="1">
    <source>
        <dbReference type="ARBA" id="ARBA00000085"/>
    </source>
</evidence>
<dbReference type="Proteomes" id="UP000830055">
    <property type="component" value="Chromosome"/>
</dbReference>
<evidence type="ECO:0000259" key="12">
    <source>
        <dbReference type="PROSITE" id="PS50110"/>
    </source>
</evidence>
<keyword evidence="3 9" id="KW-0597">Phosphoprotein</keyword>
<dbReference type="InterPro" id="IPR000014">
    <property type="entry name" value="PAS"/>
</dbReference>
<dbReference type="CDD" id="cd00082">
    <property type="entry name" value="HisKA"/>
    <property type="match status" value="1"/>
</dbReference>
<dbReference type="InterPro" id="IPR003594">
    <property type="entry name" value="HATPase_dom"/>
</dbReference>
<feature type="transmembrane region" description="Helical" evidence="10">
    <location>
        <begin position="186"/>
        <end position="207"/>
    </location>
</feature>
<evidence type="ECO:0000256" key="10">
    <source>
        <dbReference type="SAM" id="Phobius"/>
    </source>
</evidence>
<name>A0ABN6M584_9BACT</name>
<keyword evidence="7" id="KW-0067">ATP-binding</keyword>
<sequence length="734" mass="80279">MNFFGKQHLFAFAHGPLVAAIVAILLCSTGAIVYTNKTLQSIEENLPSTLLIELNSLSAALDSLNSVATSARIAAVAADEVHVARLRADVDTAHRLIVDLRNTYVKDNLIHASSFHAVAAPAIVDVRIWLAEGVSGWSPDSHVTLNVIASRISEAFAKASAIKANSQSAAQMILDSQRQRLETFQLSVNALFIFTVLLVCLLVFLLIRQRSATIRESEAKAELQRQHDLLDSLLQSVPQGIAVWDRTRNLLTLNTGFTAITGYGSGDLTNMHSWPSRAYPDPVYRQTVIAHWKNNSRNGAACQYQVTCKDGLVKDIEFRAVPLPDGGLITTLSDVTERNRREKELEESRRIEARAKKMESLGLLAGGVAHDLNNILSGIVSYPDLLLLDLKADDKLRRPIELIRESGLRAAAIVSDLLTVARGVAVEKEPLDLNAIVEEYLRSPEFETLSRHHPGVELACNLDLTLFTIIGSRAHIRKVLMNLVTNAAEATDSSGVVSIATANREIDRDAEDVELPEGRYAMLTVTDQGKGIADQDQEKIFEPFYSKKVMGRSGTGLGLTVVWNVIQDHHGFIRVSSSGQETTFCVFLPATSLPLRQQPATVDMSILRGNGELILVVDDTDTQRQITSSMLTQLGYRAASVTDGEEAVQFVRNQAVAVVILDMIMSPGISGRETYERLLRVSPGQKALIVSGYAETDDVRETLQMGAAAFLKKPLLIKDLALALQPLLADSRQA</sequence>
<evidence type="ECO:0000256" key="2">
    <source>
        <dbReference type="ARBA" id="ARBA00012438"/>
    </source>
</evidence>
<dbReference type="SUPFAM" id="SSF47384">
    <property type="entry name" value="Homodimeric domain of signal transducing histidine kinase"/>
    <property type="match status" value="1"/>
</dbReference>
<comment type="catalytic activity">
    <reaction evidence="1">
        <text>ATP + protein L-histidine = ADP + protein N-phospho-L-histidine.</text>
        <dbReference type="EC" id="2.7.13.3"/>
    </reaction>
</comment>
<dbReference type="Pfam" id="PF00512">
    <property type="entry name" value="HisKA"/>
    <property type="match status" value="1"/>
</dbReference>
<keyword evidence="10" id="KW-0812">Transmembrane</keyword>
<keyword evidence="4" id="KW-0808">Transferase</keyword>
<dbReference type="EMBL" id="AP025516">
    <property type="protein sequence ID" value="BDD86262.1"/>
    <property type="molecule type" value="Genomic_DNA"/>
</dbReference>
<dbReference type="InterPro" id="IPR005467">
    <property type="entry name" value="His_kinase_dom"/>
</dbReference>
<dbReference type="Gene3D" id="3.40.50.2300">
    <property type="match status" value="1"/>
</dbReference>
<dbReference type="EC" id="2.7.13.3" evidence="2"/>
<keyword evidence="6" id="KW-0418">Kinase</keyword>
<dbReference type="PROSITE" id="PS50109">
    <property type="entry name" value="HIS_KIN"/>
    <property type="match status" value="1"/>
</dbReference>
<dbReference type="InterPro" id="IPR036097">
    <property type="entry name" value="HisK_dim/P_sf"/>
</dbReference>
<accession>A0ABN6M584</accession>
<evidence type="ECO:0000256" key="5">
    <source>
        <dbReference type="ARBA" id="ARBA00022741"/>
    </source>
</evidence>
<dbReference type="Gene3D" id="3.30.450.20">
    <property type="entry name" value="PAS domain"/>
    <property type="match status" value="1"/>
</dbReference>
<dbReference type="SUPFAM" id="SSF55785">
    <property type="entry name" value="PYP-like sensor domain (PAS domain)"/>
    <property type="match status" value="1"/>
</dbReference>
<dbReference type="Pfam" id="PF12860">
    <property type="entry name" value="PAS_7"/>
    <property type="match status" value="1"/>
</dbReference>
<keyword evidence="8" id="KW-0902">Two-component regulatory system</keyword>
<dbReference type="PROSITE" id="PS50110">
    <property type="entry name" value="RESPONSE_REGULATORY"/>
    <property type="match status" value="1"/>
</dbReference>
<dbReference type="NCBIfam" id="TIGR00229">
    <property type="entry name" value="sensory_box"/>
    <property type="match status" value="1"/>
</dbReference>
<dbReference type="RefSeq" id="WP_284153354.1">
    <property type="nucleotide sequence ID" value="NZ_AP025516.1"/>
</dbReference>
<dbReference type="SMART" id="SM00388">
    <property type="entry name" value="HisKA"/>
    <property type="match status" value="1"/>
</dbReference>
<evidence type="ECO:0000256" key="9">
    <source>
        <dbReference type="PROSITE-ProRule" id="PRU00169"/>
    </source>
</evidence>
<proteinExistence type="predicted"/>
<dbReference type="Gene3D" id="1.10.287.130">
    <property type="match status" value="1"/>
</dbReference>
<feature type="domain" description="Response regulatory" evidence="12">
    <location>
        <begin position="613"/>
        <end position="728"/>
    </location>
</feature>